<dbReference type="PANTHER" id="PTHR13800:SF1">
    <property type="entry name" value="TRANSIENT RECEPTOR POTENTIAL CATION CHANNEL TRPM"/>
    <property type="match status" value="1"/>
</dbReference>
<keyword evidence="4" id="KW-0472">Membrane</keyword>
<keyword evidence="10" id="KW-1185">Reference proteome</keyword>
<dbReference type="EMBL" id="CAJOBC010000417">
    <property type="protein sequence ID" value="CAF3583431.1"/>
    <property type="molecule type" value="Genomic_DNA"/>
</dbReference>
<dbReference type="Pfam" id="PF25508">
    <property type="entry name" value="TRPM2"/>
    <property type="match status" value="1"/>
</dbReference>
<dbReference type="AlphaFoldDB" id="A0A813SQX4"/>
<dbReference type="GO" id="GO:0030001">
    <property type="term" value="P:metal ion transport"/>
    <property type="evidence" value="ECO:0007669"/>
    <property type="project" value="TreeGrafter"/>
</dbReference>
<evidence type="ECO:0000313" key="9">
    <source>
        <dbReference type="EMBL" id="CAF3740881.1"/>
    </source>
</evidence>
<evidence type="ECO:0000259" key="5">
    <source>
        <dbReference type="Pfam" id="PF25508"/>
    </source>
</evidence>
<name>A0A813SQX4_9BILA</name>
<comment type="caution">
    <text evidence="6">The sequence shown here is derived from an EMBL/GenBank/DDBJ whole genome shotgun (WGS) entry which is preliminary data.</text>
</comment>
<evidence type="ECO:0000256" key="3">
    <source>
        <dbReference type="ARBA" id="ARBA00022989"/>
    </source>
</evidence>
<evidence type="ECO:0000313" key="6">
    <source>
        <dbReference type="EMBL" id="CAF0798563.1"/>
    </source>
</evidence>
<dbReference type="GO" id="GO:0005886">
    <property type="term" value="C:plasma membrane"/>
    <property type="evidence" value="ECO:0007669"/>
    <property type="project" value="TreeGrafter"/>
</dbReference>
<evidence type="ECO:0000313" key="7">
    <source>
        <dbReference type="EMBL" id="CAF0969320.1"/>
    </source>
</evidence>
<proteinExistence type="predicted"/>
<reference evidence="6" key="1">
    <citation type="submission" date="2021-02" db="EMBL/GenBank/DDBJ databases">
        <authorList>
            <person name="Nowell W R."/>
        </authorList>
    </citation>
    <scope>NUCLEOTIDE SEQUENCE</scope>
</reference>
<dbReference type="InterPro" id="IPR057366">
    <property type="entry name" value="TRPM-like"/>
</dbReference>
<evidence type="ECO:0000256" key="2">
    <source>
        <dbReference type="ARBA" id="ARBA00022692"/>
    </source>
</evidence>
<evidence type="ECO:0000256" key="4">
    <source>
        <dbReference type="ARBA" id="ARBA00023136"/>
    </source>
</evidence>
<dbReference type="Proteomes" id="UP000681722">
    <property type="component" value="Unassembled WGS sequence"/>
</dbReference>
<dbReference type="EMBL" id="CAJOBA010005350">
    <property type="protein sequence ID" value="CAF3740881.1"/>
    <property type="molecule type" value="Genomic_DNA"/>
</dbReference>
<evidence type="ECO:0000313" key="10">
    <source>
        <dbReference type="Proteomes" id="UP000663829"/>
    </source>
</evidence>
<comment type="subcellular location">
    <subcellularLocation>
        <location evidence="1">Membrane</location>
        <topology evidence="1">Multi-pass membrane protein</topology>
    </subcellularLocation>
</comment>
<keyword evidence="3" id="KW-1133">Transmembrane helix</keyword>
<dbReference type="PANTHER" id="PTHR13800">
    <property type="entry name" value="TRANSIENT RECEPTOR POTENTIAL CATION CHANNEL, SUBFAMILY M, MEMBER 6"/>
    <property type="match status" value="1"/>
</dbReference>
<protein>
    <recommendedName>
        <fullName evidence="5">TRPM-like domain-containing protein</fullName>
    </recommendedName>
</protein>
<dbReference type="EMBL" id="CAJNOK010005344">
    <property type="protein sequence ID" value="CAF0969320.1"/>
    <property type="molecule type" value="Genomic_DNA"/>
</dbReference>
<dbReference type="Proteomes" id="UP000682733">
    <property type="component" value="Unassembled WGS sequence"/>
</dbReference>
<accession>A0A813SQX4</accession>
<dbReference type="Proteomes" id="UP000677228">
    <property type="component" value="Unassembled WGS sequence"/>
</dbReference>
<organism evidence="6 10">
    <name type="scientific">Didymodactylos carnosus</name>
    <dbReference type="NCBI Taxonomy" id="1234261"/>
    <lineage>
        <taxon>Eukaryota</taxon>
        <taxon>Metazoa</taxon>
        <taxon>Spiralia</taxon>
        <taxon>Gnathifera</taxon>
        <taxon>Rotifera</taxon>
        <taxon>Eurotatoria</taxon>
        <taxon>Bdelloidea</taxon>
        <taxon>Philodinida</taxon>
        <taxon>Philodinidae</taxon>
        <taxon>Didymodactylos</taxon>
    </lineage>
</organism>
<dbReference type="EMBL" id="CAJNOQ010000417">
    <property type="protein sequence ID" value="CAF0798563.1"/>
    <property type="molecule type" value="Genomic_DNA"/>
</dbReference>
<gene>
    <name evidence="6" type="ORF">GPM918_LOCUS3389</name>
    <name evidence="7" type="ORF">OVA965_LOCUS13015</name>
    <name evidence="8" type="ORF">SRO942_LOCUS3389</name>
    <name evidence="9" type="ORF">TMI583_LOCUS13019</name>
</gene>
<feature type="domain" description="TRPM-like" evidence="5">
    <location>
        <begin position="161"/>
        <end position="409"/>
    </location>
</feature>
<dbReference type="GO" id="GO:0005261">
    <property type="term" value="F:monoatomic cation channel activity"/>
    <property type="evidence" value="ECO:0007669"/>
    <property type="project" value="TreeGrafter"/>
</dbReference>
<keyword evidence="2" id="KW-0812">Transmembrane</keyword>
<sequence length="637" mass="73121">SYSKSNRLPCILDSSKQHGGSGIEVHYVFQCHTNIKDIDSEPLALRDSETLEWNHSHFIMFDNGEMKVYLSDSQRSQFVQAAVDDPNHCMLESEESQSALLKLAVVWNCLDGAKKIIDGKRQRDKDTLARQSVQHDQADNVVIVQPNVVTNADYYPDLFELALKQKKPTFVDYFLRLHVDPRTSCLKSGILKWYNEQPPRTFKELNNVYFEWIGSFMEELYVTNTKKRHKTLRRAVNDLSDACSSLRKKFFTCHPHDTVDYTELGKILNHGNELTSNHEETEISEWINHRQEKYTEEQMLRDLFLWALFTTEIELAKVFMLHLKPRLCAALIATRIYKHFAEKASNAFSKEKLIEQALEFELYATSCVETCYAYNEKLTCELLIREVPLFGNVTCMQVAVAAECAKFFATPCVDELLNQIWYDKLAMANVNVSAKPIILVNLITLGFLAPCWVSYRKREVETQYVSIDELCSKMIAVDKEKANDKWNEFEQAATYTFAKSKAEKEKPPEISPGDGTVMRLALNELKLKTITVILSYVFRNEQAAEEIVDTNQSNMNETLKVMQFELQKLNTSTTTAPTPKVTPDVYSNGSCVPSETLNDIRESIRALNEKVGNLFSEIEKLSEKVQQKNVETESNDR</sequence>
<dbReference type="Proteomes" id="UP000663829">
    <property type="component" value="Unassembled WGS sequence"/>
</dbReference>
<evidence type="ECO:0000256" key="1">
    <source>
        <dbReference type="ARBA" id="ARBA00004141"/>
    </source>
</evidence>
<evidence type="ECO:0000313" key="8">
    <source>
        <dbReference type="EMBL" id="CAF3583431.1"/>
    </source>
</evidence>
<feature type="non-terminal residue" evidence="6">
    <location>
        <position position="1"/>
    </location>
</feature>
<dbReference type="InterPro" id="IPR050927">
    <property type="entry name" value="TRPM"/>
</dbReference>